<evidence type="ECO:0000313" key="1">
    <source>
        <dbReference type="EMBL" id="GAI24574.1"/>
    </source>
</evidence>
<accession>X1P0Z0</accession>
<name>X1P0Z0_9ZZZZ</name>
<feature type="non-terminal residue" evidence="1">
    <location>
        <position position="1"/>
    </location>
</feature>
<comment type="caution">
    <text evidence="1">The sequence shown here is derived from an EMBL/GenBank/DDBJ whole genome shotgun (WGS) entry which is preliminary data.</text>
</comment>
<feature type="non-terminal residue" evidence="1">
    <location>
        <position position="135"/>
    </location>
</feature>
<dbReference type="AlphaFoldDB" id="X1P0Z0"/>
<reference evidence="1" key="1">
    <citation type="journal article" date="2014" name="Front. Microbiol.">
        <title>High frequency of phylogenetically diverse reductive dehalogenase-homologous genes in deep subseafloor sedimentary metagenomes.</title>
        <authorList>
            <person name="Kawai M."/>
            <person name="Futagami T."/>
            <person name="Toyoda A."/>
            <person name="Takaki Y."/>
            <person name="Nishi S."/>
            <person name="Hori S."/>
            <person name="Arai W."/>
            <person name="Tsubouchi T."/>
            <person name="Morono Y."/>
            <person name="Uchiyama I."/>
            <person name="Ito T."/>
            <person name="Fujiyama A."/>
            <person name="Inagaki F."/>
            <person name="Takami H."/>
        </authorList>
    </citation>
    <scope>NUCLEOTIDE SEQUENCE</scope>
    <source>
        <strain evidence="1">Expedition CK06-06</strain>
    </source>
</reference>
<proteinExistence type="predicted"/>
<dbReference type="EMBL" id="BARV01013623">
    <property type="protein sequence ID" value="GAI24574.1"/>
    <property type="molecule type" value="Genomic_DNA"/>
</dbReference>
<gene>
    <name evidence="1" type="ORF">S06H3_24470</name>
</gene>
<organism evidence="1">
    <name type="scientific">marine sediment metagenome</name>
    <dbReference type="NCBI Taxonomy" id="412755"/>
    <lineage>
        <taxon>unclassified sequences</taxon>
        <taxon>metagenomes</taxon>
        <taxon>ecological metagenomes</taxon>
    </lineage>
</organism>
<sequence length="135" mass="15975">NVLTKFQRLVDPLVIGIFYGLFKSKKLPPIDRKEIKLETTYEFGVNVSSFISVFNHCLLSLWLKNNNLPNQDIDLVEYRKKLYIFIEKILDLEYFQNVIIPFYLQISDEKEGNRVSFLYRMWNSGNVSMESVTHT</sequence>
<protein>
    <submittedName>
        <fullName evidence="1">Uncharacterized protein</fullName>
    </submittedName>
</protein>